<reference evidence="1" key="1">
    <citation type="submission" date="2018-05" db="EMBL/GenBank/DDBJ databases">
        <authorList>
            <person name="Lanie J.A."/>
            <person name="Ng W.-L."/>
            <person name="Kazmierczak K.M."/>
            <person name="Andrzejewski T.M."/>
            <person name="Davidsen T.M."/>
            <person name="Wayne K.J."/>
            <person name="Tettelin H."/>
            <person name="Glass J.I."/>
            <person name="Rusch D."/>
            <person name="Podicherti R."/>
            <person name="Tsui H.-C.T."/>
            <person name="Winkler M.E."/>
        </authorList>
    </citation>
    <scope>NUCLEOTIDE SEQUENCE</scope>
</reference>
<protein>
    <submittedName>
        <fullName evidence="1">Uncharacterized protein</fullName>
    </submittedName>
</protein>
<accession>A0A382GAA6</accession>
<proteinExistence type="predicted"/>
<name>A0A382GAA6_9ZZZZ</name>
<feature type="non-terminal residue" evidence="1">
    <location>
        <position position="1"/>
    </location>
</feature>
<dbReference type="AlphaFoldDB" id="A0A382GAA6"/>
<sequence length="108" mass="12243">ISFDSEFGKVILSNKITYDLAASSIIIDTRGISLFAKNETDNIESTDNLYECKIIGKSFKERAYEFKIQVNSQILIASFQPNYWGETPVLDIGQKAYVKINSEFIYGI</sequence>
<evidence type="ECO:0000313" key="1">
    <source>
        <dbReference type="EMBL" id="SVB71533.1"/>
    </source>
</evidence>
<organism evidence="1">
    <name type="scientific">marine metagenome</name>
    <dbReference type="NCBI Taxonomy" id="408172"/>
    <lineage>
        <taxon>unclassified sequences</taxon>
        <taxon>metagenomes</taxon>
        <taxon>ecological metagenomes</taxon>
    </lineage>
</organism>
<dbReference type="EMBL" id="UINC01054164">
    <property type="protein sequence ID" value="SVB71533.1"/>
    <property type="molecule type" value="Genomic_DNA"/>
</dbReference>
<gene>
    <name evidence="1" type="ORF">METZ01_LOCUS224387</name>
</gene>